<evidence type="ECO:0000313" key="2">
    <source>
        <dbReference type="EMBL" id="MTD55191.1"/>
    </source>
</evidence>
<organism evidence="2 3">
    <name type="scientific">Amycolatopsis pithecellobii</name>
    <dbReference type="NCBI Taxonomy" id="664692"/>
    <lineage>
        <taxon>Bacteria</taxon>
        <taxon>Bacillati</taxon>
        <taxon>Actinomycetota</taxon>
        <taxon>Actinomycetes</taxon>
        <taxon>Pseudonocardiales</taxon>
        <taxon>Pseudonocardiaceae</taxon>
        <taxon>Amycolatopsis</taxon>
    </lineage>
</organism>
<protein>
    <submittedName>
        <fullName evidence="2">Amphi-Trp domain-containing protein</fullName>
    </submittedName>
</protein>
<dbReference type="InterPro" id="IPR027598">
    <property type="entry name" value="Amphi-Trp_dom"/>
</dbReference>
<keyword evidence="3" id="KW-1185">Reference proteome</keyword>
<name>A0A6N7Z480_9PSEU</name>
<dbReference type="EMBL" id="WMBA01000018">
    <property type="protein sequence ID" value="MTD55191.1"/>
    <property type="molecule type" value="Genomic_DNA"/>
</dbReference>
<evidence type="ECO:0000313" key="3">
    <source>
        <dbReference type="Proteomes" id="UP000440096"/>
    </source>
</evidence>
<dbReference type="AlphaFoldDB" id="A0A6N7Z480"/>
<reference evidence="2 3" key="1">
    <citation type="submission" date="2019-11" db="EMBL/GenBank/DDBJ databases">
        <title>Draft genome of Amycolatopsis RM579.</title>
        <authorList>
            <person name="Duangmal K."/>
            <person name="Mingma R."/>
        </authorList>
    </citation>
    <scope>NUCLEOTIDE SEQUENCE [LARGE SCALE GENOMIC DNA]</scope>
    <source>
        <strain evidence="2 3">RM579</strain>
    </source>
</reference>
<dbReference type="Proteomes" id="UP000440096">
    <property type="component" value="Unassembled WGS sequence"/>
</dbReference>
<feature type="domain" description="Amphi-Trp" evidence="1">
    <location>
        <begin position="90"/>
        <end position="162"/>
    </location>
</feature>
<gene>
    <name evidence="2" type="ORF">GKO32_14540</name>
</gene>
<dbReference type="OrthoDB" id="59222at1813"/>
<dbReference type="NCBIfam" id="TIGR04354">
    <property type="entry name" value="amphi-Trp"/>
    <property type="match status" value="1"/>
</dbReference>
<evidence type="ECO:0000259" key="1">
    <source>
        <dbReference type="Pfam" id="PF20068"/>
    </source>
</evidence>
<sequence length="163" mass="18056">MQDCRGDKQIAFLAGQEPGTDPPGHAGRRLHVRPSLRQRASQVPVGECACRCHIHEGHWRAPWACAPHPPRVRQSGPGRRSLRGMSTLEVTREELLTREEAARRLSTLAAALADGEKVVVSLGSSNVKMHVPDHVRCEIELEVDGDEVELEVELKWSTARHEG</sequence>
<dbReference type="Pfam" id="PF20068">
    <property type="entry name" value="Amphi-Trp"/>
    <property type="match status" value="1"/>
</dbReference>
<proteinExistence type="predicted"/>
<accession>A0A6N7Z480</accession>
<comment type="caution">
    <text evidence="2">The sequence shown here is derived from an EMBL/GenBank/DDBJ whole genome shotgun (WGS) entry which is preliminary data.</text>
</comment>